<dbReference type="EMBL" id="OU895879">
    <property type="protein sequence ID" value="CAG9808274.1"/>
    <property type="molecule type" value="Genomic_DNA"/>
</dbReference>
<keyword evidence="12" id="KW-1185">Reference proteome</keyword>
<evidence type="ECO:0000256" key="1">
    <source>
        <dbReference type="ARBA" id="ARBA00004477"/>
    </source>
</evidence>
<accession>A0A9N9WWJ0</accession>
<organism evidence="11 12">
    <name type="scientific">Chironomus riparius</name>
    <dbReference type="NCBI Taxonomy" id="315576"/>
    <lineage>
        <taxon>Eukaryota</taxon>
        <taxon>Metazoa</taxon>
        <taxon>Ecdysozoa</taxon>
        <taxon>Arthropoda</taxon>
        <taxon>Hexapoda</taxon>
        <taxon>Insecta</taxon>
        <taxon>Pterygota</taxon>
        <taxon>Neoptera</taxon>
        <taxon>Endopterygota</taxon>
        <taxon>Diptera</taxon>
        <taxon>Nematocera</taxon>
        <taxon>Chironomoidea</taxon>
        <taxon>Chironomidae</taxon>
        <taxon>Chironominae</taxon>
        <taxon>Chironomus</taxon>
    </lineage>
</organism>
<protein>
    <recommendedName>
        <fullName evidence="10">Alpha-1,3-glucosyltransferase</fullName>
        <ecNumber evidence="10">2.4.1.-</ecNumber>
    </recommendedName>
</protein>
<feature type="transmembrane region" description="Helical" evidence="10">
    <location>
        <begin position="180"/>
        <end position="206"/>
    </location>
</feature>
<sequence length="511" mass="59168">MKMSIVKYIIAISTGIFLRSTISLHSYSGENNPPMYGDFEAQRHWQEVTVNLPIKDWYENSTDNDLLYWGLDYPPLTAYHSFIIGHFAKYINESYVALHTSRGITTDDHKFFMRNSVLMSDILIYIPAMLLICHVIFSKLLKMNKEKSESFYWLFVLIALCYPGQLLIDNGHFQYNNMSLGLAALAISVILLDKRIIGAILFVLSLNYKQMELYHAVPFFCYLLSNSFVESDSHRRHSFVGSVVRLFKLGIIVAITFVIIWTPWLFSMSSFLQVLHRIFPIYRGVFEDKVSNVWCIVNVFMKIKDNFTNEEMAKICLGCTATALVPSAVNLLFNPKKKQFLYALINSSLAFFLFSFQVHEKSILIVAIPVILIFPLEPFMSFWFLQVSTFSMIPLLVKDGLITAYIGLSGMFFLMTKIIIDNTRSKKQENLNFLQILWNINFNKSRKWIEILFTGCYVLSTIVQLGLFLGNFYISPPEHLPFLHSLLISAFSCCHFLFFLFYFNIKQLLLN</sequence>
<keyword evidence="7 10" id="KW-0256">Endoplasmic reticulum</keyword>
<evidence type="ECO:0000256" key="8">
    <source>
        <dbReference type="ARBA" id="ARBA00022989"/>
    </source>
</evidence>
<dbReference type="GO" id="GO:0042281">
    <property type="term" value="F:dolichyl pyrophosphate Man9GlcNAc2 alpha-1,3-glucosyltransferase activity"/>
    <property type="evidence" value="ECO:0007669"/>
    <property type="project" value="TreeGrafter"/>
</dbReference>
<evidence type="ECO:0000313" key="11">
    <source>
        <dbReference type="EMBL" id="CAG9808274.1"/>
    </source>
</evidence>
<keyword evidence="5 10" id="KW-0808">Transferase</keyword>
<evidence type="ECO:0000256" key="4">
    <source>
        <dbReference type="ARBA" id="ARBA00022676"/>
    </source>
</evidence>
<dbReference type="Pfam" id="PF03155">
    <property type="entry name" value="Alg6_Alg8"/>
    <property type="match status" value="1"/>
</dbReference>
<feature type="transmembrane region" description="Helical" evidence="10">
    <location>
        <begin position="363"/>
        <end position="385"/>
    </location>
</feature>
<gene>
    <name evidence="11" type="ORF">CHIRRI_LOCUS11116</name>
</gene>
<comment type="subcellular location">
    <subcellularLocation>
        <location evidence="1 10">Endoplasmic reticulum membrane</location>
        <topology evidence="1 10">Multi-pass membrane protein</topology>
    </subcellularLocation>
</comment>
<name>A0A9N9WWJ0_9DIPT</name>
<reference evidence="11" key="1">
    <citation type="submission" date="2022-01" db="EMBL/GenBank/DDBJ databases">
        <authorList>
            <person name="King R."/>
        </authorList>
    </citation>
    <scope>NUCLEOTIDE SEQUENCE</scope>
</reference>
<evidence type="ECO:0000256" key="3">
    <source>
        <dbReference type="ARBA" id="ARBA00008715"/>
    </source>
</evidence>
<dbReference type="InterPro" id="IPR004856">
    <property type="entry name" value="Glyco_trans_ALG6/ALG8"/>
</dbReference>
<feature type="transmembrane region" description="Helical" evidence="10">
    <location>
        <begin position="122"/>
        <end position="141"/>
    </location>
</feature>
<keyword evidence="4 10" id="KW-0328">Glycosyltransferase</keyword>
<evidence type="ECO:0000256" key="9">
    <source>
        <dbReference type="ARBA" id="ARBA00023136"/>
    </source>
</evidence>
<feature type="transmembrane region" description="Helical" evidence="10">
    <location>
        <begin position="451"/>
        <end position="474"/>
    </location>
</feature>
<evidence type="ECO:0000313" key="12">
    <source>
        <dbReference type="Proteomes" id="UP001153620"/>
    </source>
</evidence>
<feature type="transmembrane region" description="Helical" evidence="10">
    <location>
        <begin position="486"/>
        <end position="505"/>
    </location>
</feature>
<dbReference type="EC" id="2.4.1.-" evidence="10"/>
<evidence type="ECO:0000256" key="10">
    <source>
        <dbReference type="RuleBase" id="RU363110"/>
    </source>
</evidence>
<feature type="transmembrane region" description="Helical" evidence="10">
    <location>
        <begin position="339"/>
        <end position="356"/>
    </location>
</feature>
<evidence type="ECO:0000256" key="5">
    <source>
        <dbReference type="ARBA" id="ARBA00022679"/>
    </source>
</evidence>
<comment type="similarity">
    <text evidence="3 10">Belongs to the ALG6/ALG8 glucosyltransferase family.</text>
</comment>
<dbReference type="AlphaFoldDB" id="A0A9N9WWJ0"/>
<comment type="pathway">
    <text evidence="2 10">Protein modification; protein glycosylation.</text>
</comment>
<dbReference type="Proteomes" id="UP001153620">
    <property type="component" value="Chromosome 3"/>
</dbReference>
<dbReference type="OrthoDB" id="4983at2759"/>
<feature type="transmembrane region" description="Helical" evidence="10">
    <location>
        <begin position="249"/>
        <end position="267"/>
    </location>
</feature>
<evidence type="ECO:0000256" key="7">
    <source>
        <dbReference type="ARBA" id="ARBA00022824"/>
    </source>
</evidence>
<proteinExistence type="inferred from homology"/>
<keyword evidence="8 10" id="KW-1133">Transmembrane helix</keyword>
<dbReference type="GO" id="GO:0005789">
    <property type="term" value="C:endoplasmic reticulum membrane"/>
    <property type="evidence" value="ECO:0007669"/>
    <property type="project" value="UniProtKB-SubCell"/>
</dbReference>
<evidence type="ECO:0000256" key="2">
    <source>
        <dbReference type="ARBA" id="ARBA00004922"/>
    </source>
</evidence>
<feature type="transmembrane region" description="Helical" evidence="10">
    <location>
        <begin position="400"/>
        <end position="420"/>
    </location>
</feature>
<dbReference type="PANTHER" id="PTHR12413">
    <property type="entry name" value="DOLICHYL GLYCOSYLTRANSFERASE"/>
    <property type="match status" value="1"/>
</dbReference>
<keyword evidence="6 10" id="KW-0812">Transmembrane</keyword>
<keyword evidence="9 10" id="KW-0472">Membrane</keyword>
<dbReference type="PANTHER" id="PTHR12413:SF1">
    <property type="entry name" value="DOLICHYL PYROPHOSPHATE MAN9GLCNAC2 ALPHA-1,3-GLUCOSYLTRANSFERASE"/>
    <property type="match status" value="1"/>
</dbReference>
<evidence type="ECO:0000256" key="6">
    <source>
        <dbReference type="ARBA" id="ARBA00022692"/>
    </source>
</evidence>
<reference evidence="11" key="2">
    <citation type="submission" date="2022-10" db="EMBL/GenBank/DDBJ databases">
        <authorList>
            <consortium name="ENA_rothamsted_submissions"/>
            <consortium name="culmorum"/>
            <person name="King R."/>
        </authorList>
    </citation>
    <scope>NUCLEOTIDE SEQUENCE</scope>
</reference>
<feature type="transmembrane region" description="Helical" evidence="10">
    <location>
        <begin position="150"/>
        <end position="168"/>
    </location>
</feature>